<name>A0A6G7CLE2_9VIBR</name>
<keyword evidence="2" id="KW-1185">Reference proteome</keyword>
<evidence type="ECO:0000313" key="2">
    <source>
        <dbReference type="Proteomes" id="UP000503003"/>
    </source>
</evidence>
<dbReference type="AlphaFoldDB" id="A0A6G7CLE2"/>
<evidence type="ECO:0000313" key="1">
    <source>
        <dbReference type="EMBL" id="QIH42863.1"/>
    </source>
</evidence>
<proteinExistence type="predicted"/>
<organism evidence="1 2">
    <name type="scientific">Vibrio ziniensis</name>
    <dbReference type="NCBI Taxonomy" id="2711221"/>
    <lineage>
        <taxon>Bacteria</taxon>
        <taxon>Pseudomonadati</taxon>
        <taxon>Pseudomonadota</taxon>
        <taxon>Gammaproteobacteria</taxon>
        <taxon>Vibrionales</taxon>
        <taxon>Vibrionaceae</taxon>
        <taxon>Vibrio</taxon>
    </lineage>
</organism>
<reference evidence="1 2" key="1">
    <citation type="submission" date="2020-02" db="EMBL/GenBank/DDBJ databases">
        <title>A complete genome of a marine bacterium Vibrio sp. ZWAL4003 isolated from the mangrove sediment with the ability to degrade polysaccharides.</title>
        <authorList>
            <person name="Wu J."/>
            <person name="Qu W."/>
            <person name="Zeng R."/>
        </authorList>
    </citation>
    <scope>NUCLEOTIDE SEQUENCE [LARGE SCALE GENOMIC DNA]</scope>
    <source>
        <strain evidence="1 2">ZWAL4003</strain>
    </source>
</reference>
<sequence>MELSILKLETPQFVTEMEAVLLLADNHRAKHFLCSAFCSYYRSSYEQRVDLTQMDFVDSKYKMLFINLVLHRHKGFYGDEELYELFAKCKAFLDSFKLGGKEAY</sequence>
<dbReference type="Proteomes" id="UP000503003">
    <property type="component" value="Chromosome 1"/>
</dbReference>
<accession>A0A6G7CLE2</accession>
<dbReference type="EMBL" id="CP049331">
    <property type="protein sequence ID" value="QIH42863.1"/>
    <property type="molecule type" value="Genomic_DNA"/>
</dbReference>
<dbReference type="RefSeq" id="WP_165312414.1">
    <property type="nucleotide sequence ID" value="NZ_CP049331.1"/>
</dbReference>
<dbReference type="KEGG" id="vzi:G5S32_13190"/>
<gene>
    <name evidence="1" type="ORF">G5S32_13190</name>
</gene>
<protein>
    <submittedName>
        <fullName evidence="1">Uncharacterized protein</fullName>
    </submittedName>
</protein>